<keyword evidence="2" id="KW-1185">Reference proteome</keyword>
<protein>
    <submittedName>
        <fullName evidence="1">Uncharacterized protein</fullName>
    </submittedName>
</protein>
<dbReference type="RefSeq" id="WP_099018601.1">
    <property type="nucleotide sequence ID" value="NZ_NIHB01000001.1"/>
</dbReference>
<accession>A0A4R6XMF6</accession>
<organism evidence="1 2">
    <name type="scientific">Marinicella litoralis</name>
    <dbReference type="NCBI Taxonomy" id="644220"/>
    <lineage>
        <taxon>Bacteria</taxon>
        <taxon>Pseudomonadati</taxon>
        <taxon>Pseudomonadota</taxon>
        <taxon>Gammaproteobacteria</taxon>
        <taxon>Lysobacterales</taxon>
        <taxon>Marinicellaceae</taxon>
        <taxon>Marinicella</taxon>
    </lineage>
</organism>
<evidence type="ECO:0000313" key="2">
    <source>
        <dbReference type="Proteomes" id="UP000295724"/>
    </source>
</evidence>
<comment type="caution">
    <text evidence="1">The sequence shown here is derived from an EMBL/GenBank/DDBJ whole genome shotgun (WGS) entry which is preliminary data.</text>
</comment>
<dbReference type="OrthoDB" id="6660515at2"/>
<proteinExistence type="predicted"/>
<dbReference type="AlphaFoldDB" id="A0A4R6XMF6"/>
<sequence length="148" mass="17037">MFSNQLIEELGLLKLVVKNNQHEVSQQTIDVVVEVETGSAEKASHTDKVELETHHEPIHEKLDKNEFRLLVNMLKAIEHDCQYDFIEYDGQSVKYKLPSMTLVFADINQADDHSTMNLSSLKDILSQPELKRPVWEKLKTLKAEPDHS</sequence>
<gene>
    <name evidence="1" type="ORF">C8D91_1754</name>
</gene>
<dbReference type="Proteomes" id="UP000295724">
    <property type="component" value="Unassembled WGS sequence"/>
</dbReference>
<name>A0A4R6XMF6_9GAMM</name>
<evidence type="ECO:0000313" key="1">
    <source>
        <dbReference type="EMBL" id="TDR20776.1"/>
    </source>
</evidence>
<reference evidence="1 2" key="1">
    <citation type="submission" date="2019-03" db="EMBL/GenBank/DDBJ databases">
        <title>Genomic Encyclopedia of Type Strains, Phase IV (KMG-IV): sequencing the most valuable type-strain genomes for metagenomic binning, comparative biology and taxonomic classification.</title>
        <authorList>
            <person name="Goeker M."/>
        </authorList>
    </citation>
    <scope>NUCLEOTIDE SEQUENCE [LARGE SCALE GENOMIC DNA]</scope>
    <source>
        <strain evidence="1 2">DSM 25488</strain>
    </source>
</reference>
<dbReference type="EMBL" id="SNZB01000003">
    <property type="protein sequence ID" value="TDR20776.1"/>
    <property type="molecule type" value="Genomic_DNA"/>
</dbReference>